<dbReference type="FunFam" id="3.30.40.10:FF:000309">
    <property type="entry name" value="E3 ubiquitin-protein ligase MBR2"/>
    <property type="match status" value="1"/>
</dbReference>
<reference evidence="12" key="2">
    <citation type="submission" date="2023-05" db="EMBL/GenBank/DDBJ databases">
        <authorList>
            <person name="Schelkunov M.I."/>
        </authorList>
    </citation>
    <scope>NUCLEOTIDE SEQUENCE</scope>
    <source>
        <strain evidence="12">Hsosn_3</strain>
        <tissue evidence="12">Leaf</tissue>
    </source>
</reference>
<protein>
    <recommendedName>
        <fullName evidence="3">RING-type E3 ubiquitin transferase</fullName>
        <ecNumber evidence="3">2.3.2.27</ecNumber>
    </recommendedName>
</protein>
<evidence type="ECO:0000313" key="12">
    <source>
        <dbReference type="EMBL" id="KAK1395812.1"/>
    </source>
</evidence>
<dbReference type="GO" id="GO:0010228">
    <property type="term" value="P:vegetative to reproductive phase transition of meristem"/>
    <property type="evidence" value="ECO:0007669"/>
    <property type="project" value="UniProtKB-ARBA"/>
</dbReference>
<evidence type="ECO:0000256" key="5">
    <source>
        <dbReference type="ARBA" id="ARBA00022723"/>
    </source>
</evidence>
<accession>A0AAD8J183</accession>
<keyword evidence="6 9" id="KW-0863">Zinc-finger</keyword>
<dbReference type="GO" id="GO:0061630">
    <property type="term" value="F:ubiquitin protein ligase activity"/>
    <property type="evidence" value="ECO:0007669"/>
    <property type="project" value="UniProtKB-EC"/>
</dbReference>
<comment type="caution">
    <text evidence="12">The sequence shown here is derived from an EMBL/GenBank/DDBJ whole genome shotgun (WGS) entry which is preliminary data.</text>
</comment>
<dbReference type="SMART" id="SM00184">
    <property type="entry name" value="RING"/>
    <property type="match status" value="1"/>
</dbReference>
<gene>
    <name evidence="12" type="ORF">POM88_005675</name>
</gene>
<evidence type="ECO:0000256" key="6">
    <source>
        <dbReference type="ARBA" id="ARBA00022771"/>
    </source>
</evidence>
<dbReference type="Gene3D" id="3.30.40.10">
    <property type="entry name" value="Zinc/RING finger domain, C3HC4 (zinc finger)"/>
    <property type="match status" value="1"/>
</dbReference>
<feature type="region of interest" description="Disordered" evidence="10">
    <location>
        <begin position="407"/>
        <end position="463"/>
    </location>
</feature>
<keyword evidence="7" id="KW-0833">Ubl conjugation pathway</keyword>
<dbReference type="GO" id="GO:0008270">
    <property type="term" value="F:zinc ion binding"/>
    <property type="evidence" value="ECO:0007669"/>
    <property type="project" value="UniProtKB-KW"/>
</dbReference>
<keyword evidence="8" id="KW-0862">Zinc</keyword>
<feature type="domain" description="RING-type" evidence="11">
    <location>
        <begin position="647"/>
        <end position="688"/>
    </location>
</feature>
<dbReference type="PROSITE" id="PS50089">
    <property type="entry name" value="ZF_RING_2"/>
    <property type="match status" value="1"/>
</dbReference>
<comment type="catalytic activity">
    <reaction evidence="1">
        <text>S-ubiquitinyl-[E2 ubiquitin-conjugating enzyme]-L-cysteine + [acceptor protein]-L-lysine = [E2 ubiquitin-conjugating enzyme]-L-cysteine + N(6)-ubiquitinyl-[acceptor protein]-L-lysine.</text>
        <dbReference type="EC" id="2.3.2.27"/>
    </reaction>
</comment>
<feature type="compositionally biased region" description="Polar residues" evidence="10">
    <location>
        <begin position="442"/>
        <end position="454"/>
    </location>
</feature>
<feature type="compositionally biased region" description="Polar residues" evidence="10">
    <location>
        <begin position="10"/>
        <end position="21"/>
    </location>
</feature>
<dbReference type="InterPro" id="IPR013083">
    <property type="entry name" value="Znf_RING/FYVE/PHD"/>
</dbReference>
<dbReference type="PANTHER" id="PTHR22937:SF224">
    <property type="entry name" value="E3 UBIQUITIN-PROTEIN LIGASE MBR1-RELATED"/>
    <property type="match status" value="1"/>
</dbReference>
<evidence type="ECO:0000256" key="9">
    <source>
        <dbReference type="PROSITE-ProRule" id="PRU00175"/>
    </source>
</evidence>
<proteinExistence type="predicted"/>
<organism evidence="12 13">
    <name type="scientific">Heracleum sosnowskyi</name>
    <dbReference type="NCBI Taxonomy" id="360622"/>
    <lineage>
        <taxon>Eukaryota</taxon>
        <taxon>Viridiplantae</taxon>
        <taxon>Streptophyta</taxon>
        <taxon>Embryophyta</taxon>
        <taxon>Tracheophyta</taxon>
        <taxon>Spermatophyta</taxon>
        <taxon>Magnoliopsida</taxon>
        <taxon>eudicotyledons</taxon>
        <taxon>Gunneridae</taxon>
        <taxon>Pentapetalae</taxon>
        <taxon>asterids</taxon>
        <taxon>campanulids</taxon>
        <taxon>Apiales</taxon>
        <taxon>Apiaceae</taxon>
        <taxon>Apioideae</taxon>
        <taxon>apioid superclade</taxon>
        <taxon>Tordylieae</taxon>
        <taxon>Tordyliinae</taxon>
        <taxon>Heracleum</taxon>
    </lineage>
</organism>
<reference evidence="12" key="1">
    <citation type="submission" date="2023-02" db="EMBL/GenBank/DDBJ databases">
        <title>Genome of toxic invasive species Heracleum sosnowskyi carries increased number of genes despite the absence of recent whole-genome duplications.</title>
        <authorList>
            <person name="Schelkunov M."/>
            <person name="Shtratnikova V."/>
            <person name="Makarenko M."/>
            <person name="Klepikova A."/>
            <person name="Omelchenko D."/>
            <person name="Novikova G."/>
            <person name="Obukhova E."/>
            <person name="Bogdanov V."/>
            <person name="Penin A."/>
            <person name="Logacheva M."/>
        </authorList>
    </citation>
    <scope>NUCLEOTIDE SEQUENCE</scope>
    <source>
        <strain evidence="12">Hsosn_3</strain>
        <tissue evidence="12">Leaf</tissue>
    </source>
</reference>
<sequence length="697" mass="74618">MGDKRHLNRNKMQSSQQNQLPDYMSLNSTAFTYLNATNAEGQNVSVGNMPESSSIAAQNLLHHSGQNSELVWASSMIGSSGVGPIRQTEPASVFPMNAVSYSNNQIANGPMFVQSSSVSQDFNINAGYGEQGSDDCQIVERPNIFKSSSSVNARLPSSSSSSNPYGLHLSGYVEDRDERPGNSSAGRRLSRKRKVMEGDIGQSSGSGTSNYFQHAEGSAWHAARSNANNSLSISLPSENASGTSQLGQLNQGFGMSVGGIPSEMPPSVTATRSSESSRNLRLRFSSSHQLDSSPANVFAAGTAVAPVNYLSPHQPPRNTPVNGPLDLFSPAVAEGGIMQSQPPLAYVPAVHRNQQSSRWNRNSSSRPGSSSSIAIAGDNRGVASHDEARSRSMQRNILEHPMFIPSGMRATTHSQSPWALTGGNNIAGNVAPPPPPPPPPHSGSTAGANPNSAPNAVRIRNSPQYSRRLSELVRRSLLASSGIQSGGHISNALPGAPASTQGMAIPSGGQGNQLPQSGSAILPNRHNDGAFGIPYSLRTLAAATATEGRSRLVSEIRNVLAQMRRGEGLRFEDIMMLDQSVFFGMADRDGHRDMRLDIDNMSYEELLALEDRIGYVNTGLTENAMKKCLKKRKYKAASANQKESEPCCICQEEYVNGDDLGKLKCGHDFHTGCIKQWLKQKNLCPICKATIGDTKEK</sequence>
<dbReference type="AlphaFoldDB" id="A0AAD8J183"/>
<feature type="region of interest" description="Disordered" evidence="10">
    <location>
        <begin position="483"/>
        <end position="525"/>
    </location>
</feature>
<dbReference type="Proteomes" id="UP001237642">
    <property type="component" value="Unassembled WGS sequence"/>
</dbReference>
<keyword evidence="13" id="KW-1185">Reference proteome</keyword>
<feature type="region of interest" description="Disordered" evidence="10">
    <location>
        <begin position="1"/>
        <end position="21"/>
    </location>
</feature>
<dbReference type="EC" id="2.3.2.27" evidence="3"/>
<dbReference type="InterPro" id="IPR045191">
    <property type="entry name" value="MBR1/2-like"/>
</dbReference>
<evidence type="ECO:0000256" key="7">
    <source>
        <dbReference type="ARBA" id="ARBA00022786"/>
    </source>
</evidence>
<evidence type="ECO:0000313" key="13">
    <source>
        <dbReference type="Proteomes" id="UP001237642"/>
    </source>
</evidence>
<dbReference type="Pfam" id="PF13639">
    <property type="entry name" value="zf-RING_2"/>
    <property type="match status" value="1"/>
</dbReference>
<keyword evidence="4" id="KW-0808">Transferase</keyword>
<dbReference type="GO" id="GO:0043161">
    <property type="term" value="P:proteasome-mediated ubiquitin-dependent protein catabolic process"/>
    <property type="evidence" value="ECO:0007669"/>
    <property type="project" value="UniProtKB-ARBA"/>
</dbReference>
<dbReference type="SUPFAM" id="SSF57850">
    <property type="entry name" value="RING/U-box"/>
    <property type="match status" value="1"/>
</dbReference>
<evidence type="ECO:0000256" key="10">
    <source>
        <dbReference type="SAM" id="MobiDB-lite"/>
    </source>
</evidence>
<dbReference type="EMBL" id="JAUIZM010000002">
    <property type="protein sequence ID" value="KAK1395812.1"/>
    <property type="molecule type" value="Genomic_DNA"/>
</dbReference>
<name>A0AAD8J183_9APIA</name>
<evidence type="ECO:0000256" key="4">
    <source>
        <dbReference type="ARBA" id="ARBA00022679"/>
    </source>
</evidence>
<feature type="compositionally biased region" description="Low complexity" evidence="10">
    <location>
        <begin position="149"/>
        <end position="162"/>
    </location>
</feature>
<feature type="compositionally biased region" description="Polar residues" evidence="10">
    <location>
        <begin position="409"/>
        <end position="427"/>
    </location>
</feature>
<evidence type="ECO:0000256" key="2">
    <source>
        <dbReference type="ARBA" id="ARBA00004906"/>
    </source>
</evidence>
<feature type="compositionally biased region" description="Polar residues" evidence="10">
    <location>
        <begin position="201"/>
        <end position="212"/>
    </location>
</feature>
<keyword evidence="5" id="KW-0479">Metal-binding</keyword>
<feature type="region of interest" description="Disordered" evidence="10">
    <location>
        <begin position="353"/>
        <end position="390"/>
    </location>
</feature>
<feature type="compositionally biased region" description="Pro residues" evidence="10">
    <location>
        <begin position="431"/>
        <end position="441"/>
    </location>
</feature>
<evidence type="ECO:0000259" key="11">
    <source>
        <dbReference type="PROSITE" id="PS50089"/>
    </source>
</evidence>
<dbReference type="InterPro" id="IPR001841">
    <property type="entry name" value="Znf_RING"/>
</dbReference>
<evidence type="ECO:0000256" key="8">
    <source>
        <dbReference type="ARBA" id="ARBA00022833"/>
    </source>
</evidence>
<feature type="region of interest" description="Disordered" evidence="10">
    <location>
        <begin position="149"/>
        <end position="212"/>
    </location>
</feature>
<evidence type="ECO:0000256" key="3">
    <source>
        <dbReference type="ARBA" id="ARBA00012483"/>
    </source>
</evidence>
<feature type="compositionally biased region" description="Low complexity" evidence="10">
    <location>
        <begin position="353"/>
        <end position="372"/>
    </location>
</feature>
<comment type="pathway">
    <text evidence="2">Protein modification; protein ubiquitination.</text>
</comment>
<evidence type="ECO:0000256" key="1">
    <source>
        <dbReference type="ARBA" id="ARBA00000900"/>
    </source>
</evidence>
<dbReference type="PANTHER" id="PTHR22937">
    <property type="entry name" value="E3 UBIQUITIN-PROTEIN LIGASE RNF165"/>
    <property type="match status" value="1"/>
</dbReference>